<reference evidence="1 2" key="1">
    <citation type="submission" date="2016-12" db="EMBL/GenBank/DDBJ databases">
        <title>Genome sequencing of Methylocaldum marinum.</title>
        <authorList>
            <person name="Takeuchi M."/>
            <person name="Kamagata Y."/>
            <person name="Hiraoka S."/>
            <person name="Oshima K."/>
            <person name="Hattori M."/>
            <person name="Iwasaki W."/>
        </authorList>
    </citation>
    <scope>NUCLEOTIDE SEQUENCE [LARGE SCALE GENOMIC DNA]</scope>
    <source>
        <strain evidence="1 2">S8</strain>
    </source>
</reference>
<sequence length="114" mass="12714">MKRTYSGAPDGKGVVYEWDGNQEIGQGRMEITESSPPSRIAMKLDFIRPFEAHNMVEFTLQSRGDTTQATWAMYGPLPYISKLIGIFISMDKMIGKDFEAGLARLKAIAEDPGH</sequence>
<dbReference type="InterPro" id="IPR023393">
    <property type="entry name" value="START-like_dom_sf"/>
</dbReference>
<name>A0A250KXD7_9GAMM</name>
<dbReference type="EMBL" id="AP017928">
    <property type="protein sequence ID" value="BBA36287.1"/>
    <property type="molecule type" value="Genomic_DNA"/>
</dbReference>
<accession>A0A250KXD7</accession>
<dbReference type="AlphaFoldDB" id="A0A250KXD7"/>
<gene>
    <name evidence="1" type="ORF">sS8_4357</name>
</gene>
<dbReference type="Gene3D" id="3.30.530.20">
    <property type="match status" value="1"/>
</dbReference>
<protein>
    <submittedName>
        <fullName evidence="1">Polyketide cyclase/dehydrase family protein</fullName>
    </submittedName>
</protein>
<keyword evidence="2" id="KW-1185">Reference proteome</keyword>
<dbReference type="Proteomes" id="UP000266313">
    <property type="component" value="Chromosome"/>
</dbReference>
<organism evidence="1 2">
    <name type="scientific">Methylocaldum marinum</name>
    <dbReference type="NCBI Taxonomy" id="1432792"/>
    <lineage>
        <taxon>Bacteria</taxon>
        <taxon>Pseudomonadati</taxon>
        <taxon>Pseudomonadota</taxon>
        <taxon>Gammaproteobacteria</taxon>
        <taxon>Methylococcales</taxon>
        <taxon>Methylococcaceae</taxon>
        <taxon>Methylocaldum</taxon>
    </lineage>
</organism>
<proteinExistence type="predicted"/>
<evidence type="ECO:0000313" key="2">
    <source>
        <dbReference type="Proteomes" id="UP000266313"/>
    </source>
</evidence>
<dbReference type="SUPFAM" id="SSF55961">
    <property type="entry name" value="Bet v1-like"/>
    <property type="match status" value="1"/>
</dbReference>
<evidence type="ECO:0000313" key="1">
    <source>
        <dbReference type="EMBL" id="BBA36287.1"/>
    </source>
</evidence>
<dbReference type="CDD" id="cd07818">
    <property type="entry name" value="SRPBCC_1"/>
    <property type="match status" value="1"/>
</dbReference>
<dbReference type="KEGG" id="mmai:sS8_4357"/>